<dbReference type="OrthoDB" id="3049336at2759"/>
<proteinExistence type="predicted"/>
<organism evidence="1 2">
    <name type="scientific">Candolleomyces eurysporus</name>
    <dbReference type="NCBI Taxonomy" id="2828524"/>
    <lineage>
        <taxon>Eukaryota</taxon>
        <taxon>Fungi</taxon>
        <taxon>Dikarya</taxon>
        <taxon>Basidiomycota</taxon>
        <taxon>Agaricomycotina</taxon>
        <taxon>Agaricomycetes</taxon>
        <taxon>Agaricomycetidae</taxon>
        <taxon>Agaricales</taxon>
        <taxon>Agaricineae</taxon>
        <taxon>Psathyrellaceae</taxon>
        <taxon>Candolleomyces</taxon>
    </lineage>
</organism>
<sequence length="115" mass="13070">MFGSNPKGFNAPGDEIIFSYRGANPNPEWFLDEPDQYTVECTVKADTSMVKPEKRVSYTDGRLRKYYQINYDIVLLFGLTELKAQIAYMERGVEKRGTAAVIYDDDGLNVSDRSP</sequence>
<feature type="non-terminal residue" evidence="1">
    <location>
        <position position="115"/>
    </location>
</feature>
<dbReference type="AlphaFoldDB" id="A0A9W8J0Z3"/>
<keyword evidence="2" id="KW-1185">Reference proteome</keyword>
<evidence type="ECO:0000313" key="2">
    <source>
        <dbReference type="Proteomes" id="UP001140091"/>
    </source>
</evidence>
<dbReference type="EMBL" id="JANBPK010001502">
    <property type="protein sequence ID" value="KAJ2922263.1"/>
    <property type="molecule type" value="Genomic_DNA"/>
</dbReference>
<evidence type="ECO:0000313" key="1">
    <source>
        <dbReference type="EMBL" id="KAJ2922263.1"/>
    </source>
</evidence>
<name>A0A9W8J0Z3_9AGAR</name>
<accession>A0A9W8J0Z3</accession>
<reference evidence="1" key="1">
    <citation type="submission" date="2022-06" db="EMBL/GenBank/DDBJ databases">
        <title>Genome Sequence of Candolleomyces eurysporus.</title>
        <authorList>
            <person name="Buettner E."/>
        </authorList>
    </citation>
    <scope>NUCLEOTIDE SEQUENCE</scope>
    <source>
        <strain evidence="1">VTCC 930004</strain>
    </source>
</reference>
<comment type="caution">
    <text evidence="1">The sequence shown here is derived from an EMBL/GenBank/DDBJ whole genome shotgun (WGS) entry which is preliminary data.</text>
</comment>
<gene>
    <name evidence="1" type="ORF">H1R20_g14830</name>
</gene>
<protein>
    <submittedName>
        <fullName evidence="1">Uncharacterized protein</fullName>
    </submittedName>
</protein>
<dbReference type="Proteomes" id="UP001140091">
    <property type="component" value="Unassembled WGS sequence"/>
</dbReference>